<sequence>VLGIAIQLGIEQGKRLAMQGLKTDFDMLKMAHDICKPVILRLTNDG</sequence>
<evidence type="ECO:0000313" key="1">
    <source>
        <dbReference type="EMBL" id="KKL81691.1"/>
    </source>
</evidence>
<dbReference type="EMBL" id="LAZR01022489">
    <property type="protein sequence ID" value="KKL81691.1"/>
    <property type="molecule type" value="Genomic_DNA"/>
</dbReference>
<organism evidence="1">
    <name type="scientific">marine sediment metagenome</name>
    <dbReference type="NCBI Taxonomy" id="412755"/>
    <lineage>
        <taxon>unclassified sequences</taxon>
        <taxon>metagenomes</taxon>
        <taxon>ecological metagenomes</taxon>
    </lineage>
</organism>
<proteinExistence type="predicted"/>
<reference evidence="1" key="1">
    <citation type="journal article" date="2015" name="Nature">
        <title>Complex archaea that bridge the gap between prokaryotes and eukaryotes.</title>
        <authorList>
            <person name="Spang A."/>
            <person name="Saw J.H."/>
            <person name="Jorgensen S.L."/>
            <person name="Zaremba-Niedzwiedzka K."/>
            <person name="Martijn J."/>
            <person name="Lind A.E."/>
            <person name="van Eijk R."/>
            <person name="Schleper C."/>
            <person name="Guy L."/>
            <person name="Ettema T.J."/>
        </authorList>
    </citation>
    <scope>NUCLEOTIDE SEQUENCE</scope>
</reference>
<comment type="caution">
    <text evidence="1">The sequence shown here is derived from an EMBL/GenBank/DDBJ whole genome shotgun (WGS) entry which is preliminary data.</text>
</comment>
<feature type="non-terminal residue" evidence="1">
    <location>
        <position position="1"/>
    </location>
</feature>
<dbReference type="AlphaFoldDB" id="A0A0F9FTS9"/>
<gene>
    <name evidence="1" type="ORF">LCGC14_1992210</name>
</gene>
<accession>A0A0F9FTS9</accession>
<name>A0A0F9FTS9_9ZZZZ</name>
<protein>
    <submittedName>
        <fullName evidence="1">Uncharacterized protein</fullName>
    </submittedName>
</protein>